<feature type="region of interest" description="Disordered" evidence="1">
    <location>
        <begin position="33"/>
        <end position="150"/>
    </location>
</feature>
<feature type="chain" id="PRO_5011647192" description="Secreted protein" evidence="2">
    <location>
        <begin position="32"/>
        <end position="150"/>
    </location>
</feature>
<dbReference type="Proteomes" id="UP000199040">
    <property type="component" value="Unassembled WGS sequence"/>
</dbReference>
<protein>
    <recommendedName>
        <fullName evidence="5">Secreted protein</fullName>
    </recommendedName>
</protein>
<evidence type="ECO:0000313" key="3">
    <source>
        <dbReference type="EMBL" id="SFI05999.1"/>
    </source>
</evidence>
<gene>
    <name evidence="3" type="ORF">SAMN04487959_1164</name>
</gene>
<proteinExistence type="predicted"/>
<reference evidence="3 4" key="1">
    <citation type="submission" date="2016-10" db="EMBL/GenBank/DDBJ databases">
        <authorList>
            <person name="de Groot N.N."/>
        </authorList>
    </citation>
    <scope>NUCLEOTIDE SEQUENCE [LARGE SCALE GENOMIC DNA]</scope>
    <source>
        <strain evidence="3 4">CGMCC 1.6848</strain>
    </source>
</reference>
<feature type="compositionally biased region" description="Polar residues" evidence="1">
    <location>
        <begin position="139"/>
        <end position="150"/>
    </location>
</feature>
<dbReference type="EMBL" id="FOPY01000016">
    <property type="protein sequence ID" value="SFI05999.1"/>
    <property type="molecule type" value="Genomic_DNA"/>
</dbReference>
<feature type="compositionally biased region" description="Basic and acidic residues" evidence="1">
    <location>
        <begin position="35"/>
        <end position="44"/>
    </location>
</feature>
<evidence type="ECO:0000256" key="1">
    <source>
        <dbReference type="SAM" id="MobiDB-lite"/>
    </source>
</evidence>
<evidence type="ECO:0000313" key="4">
    <source>
        <dbReference type="Proteomes" id="UP000199040"/>
    </source>
</evidence>
<sequence length="150" mass="17205">MRDTSKPAFRCRRQAATLLMAASIGMVTALAGADDMPRTDDSGRDQAQWQQGHSRERPDRHGNERRFDRDDHHHDQRERRGDGMQLEPRVEVIVDDLSTREPARRESRVDEDEGATICRQAHSVTWSTRNLPCPDSQPAERSNVWSTTDK</sequence>
<dbReference type="AlphaFoldDB" id="A0A1I3F418"/>
<accession>A0A1I3F418</accession>
<evidence type="ECO:0008006" key="5">
    <source>
        <dbReference type="Google" id="ProtNLM"/>
    </source>
</evidence>
<feature type="signal peptide" evidence="2">
    <location>
        <begin position="1"/>
        <end position="31"/>
    </location>
</feature>
<organism evidence="3 4">
    <name type="scientific">Modicisalibacter xianhensis</name>
    <dbReference type="NCBI Taxonomy" id="442341"/>
    <lineage>
        <taxon>Bacteria</taxon>
        <taxon>Pseudomonadati</taxon>
        <taxon>Pseudomonadota</taxon>
        <taxon>Gammaproteobacteria</taxon>
        <taxon>Oceanospirillales</taxon>
        <taxon>Halomonadaceae</taxon>
        <taxon>Modicisalibacter</taxon>
    </lineage>
</organism>
<keyword evidence="4" id="KW-1185">Reference proteome</keyword>
<evidence type="ECO:0000256" key="2">
    <source>
        <dbReference type="SAM" id="SignalP"/>
    </source>
</evidence>
<keyword evidence="2" id="KW-0732">Signal</keyword>
<feature type="compositionally biased region" description="Basic and acidic residues" evidence="1">
    <location>
        <begin position="53"/>
        <end position="108"/>
    </location>
</feature>
<name>A0A1I3F418_9GAMM</name>
<dbReference type="RefSeq" id="WP_143097618.1">
    <property type="nucleotide sequence ID" value="NZ_FOPY01000016.1"/>
</dbReference>
<dbReference type="STRING" id="442341.SAMN04487959_1164"/>